<evidence type="ECO:0000313" key="2">
    <source>
        <dbReference type="Proteomes" id="UP001230649"/>
    </source>
</evidence>
<proteinExistence type="predicted"/>
<name>A0ACC2VKZ0_9TREE</name>
<dbReference type="Proteomes" id="UP001230649">
    <property type="component" value="Unassembled WGS sequence"/>
</dbReference>
<keyword evidence="2" id="KW-1185">Reference proteome</keyword>
<accession>A0ACC2VKZ0</accession>
<gene>
    <name evidence="1" type="ORF">QFC20_005692</name>
</gene>
<protein>
    <submittedName>
        <fullName evidence="1">Uncharacterized protein</fullName>
    </submittedName>
</protein>
<evidence type="ECO:0000313" key="1">
    <source>
        <dbReference type="EMBL" id="KAJ9099481.1"/>
    </source>
</evidence>
<comment type="caution">
    <text evidence="1">The sequence shown here is derived from an EMBL/GenBank/DDBJ whole genome shotgun (WGS) entry which is preliminary data.</text>
</comment>
<dbReference type="EMBL" id="JASBWS010000083">
    <property type="protein sequence ID" value="KAJ9099481.1"/>
    <property type="molecule type" value="Genomic_DNA"/>
</dbReference>
<reference evidence="1" key="1">
    <citation type="submission" date="2023-04" db="EMBL/GenBank/DDBJ databases">
        <title>Draft Genome sequencing of Naganishia species isolated from polar environments using Oxford Nanopore Technology.</title>
        <authorList>
            <person name="Leo P."/>
            <person name="Venkateswaran K."/>
        </authorList>
    </citation>
    <scope>NUCLEOTIDE SEQUENCE</scope>
    <source>
        <strain evidence="1">MNA-CCFEE 5262</strain>
    </source>
</reference>
<organism evidence="1 2">
    <name type="scientific">Naganishia adeliensis</name>
    <dbReference type="NCBI Taxonomy" id="92952"/>
    <lineage>
        <taxon>Eukaryota</taxon>
        <taxon>Fungi</taxon>
        <taxon>Dikarya</taxon>
        <taxon>Basidiomycota</taxon>
        <taxon>Agaricomycotina</taxon>
        <taxon>Tremellomycetes</taxon>
        <taxon>Filobasidiales</taxon>
        <taxon>Filobasidiaceae</taxon>
        <taxon>Naganishia</taxon>
    </lineage>
</organism>
<sequence>MSYSGAFTPTFLGSATPSSSQRSKAEVNSMADMLDQLDEDNDFEPWERNVHDDGKLEWVSWRGLANLGTIFVLLAGLICLFAILPITTQLKADRKVAEQDNNTGWSYNLGGINATGQIAARPREMIDPDTPTDVYKRTGFDGKTWSLAFSDEFNQDGRTFFEGDDPFWEGVDLHYHGTNDFEWYDPGALHTEGGALIITQTQERIHDLNFKSGMLQSWNKWRYLFRETTKWVDFGQVFGHLAIWDELGTPVQQTGYTYDSCDTGILPNQTWVNGTGPWAALNSGGGGSSLSYLPGHRWSSCTCPGYENEHPGPNITIGRNVPEIDLIEAQVEVSRATGQVSQSFQVAPFNGYYKIDNTSIDVFDETVSEMNSYWGGQYQQAASVLTDVNDDYYTGNSDSYGVFGFEMFSDEGKRDDNYITWVANGEPSWTLHASAIGPDAGADIGQRLISEEPMYLIVNFGLSNNFESVTFTQLDWPAKMG</sequence>